<evidence type="ECO:0000256" key="2">
    <source>
        <dbReference type="ARBA" id="ARBA00023015"/>
    </source>
</evidence>
<dbReference type="Gene3D" id="3.40.190.10">
    <property type="entry name" value="Periplasmic binding protein-like II"/>
    <property type="match status" value="2"/>
</dbReference>
<accession>A0A3N2D0K6</accession>
<evidence type="ECO:0000256" key="1">
    <source>
        <dbReference type="ARBA" id="ARBA00009437"/>
    </source>
</evidence>
<dbReference type="SUPFAM" id="SSF53850">
    <property type="entry name" value="Periplasmic binding protein-like II"/>
    <property type="match status" value="1"/>
</dbReference>
<evidence type="ECO:0000256" key="3">
    <source>
        <dbReference type="ARBA" id="ARBA00023125"/>
    </source>
</evidence>
<dbReference type="InterPro" id="IPR005119">
    <property type="entry name" value="LysR_subst-bd"/>
</dbReference>
<dbReference type="GO" id="GO:0000976">
    <property type="term" value="F:transcription cis-regulatory region binding"/>
    <property type="evidence" value="ECO:0007669"/>
    <property type="project" value="TreeGrafter"/>
</dbReference>
<dbReference type="PRINTS" id="PR00039">
    <property type="entry name" value="HTHLYSR"/>
</dbReference>
<dbReference type="PANTHER" id="PTHR30126:SF39">
    <property type="entry name" value="HTH-TYPE TRANSCRIPTIONAL REGULATOR CYSL"/>
    <property type="match status" value="1"/>
</dbReference>
<dbReference type="PANTHER" id="PTHR30126">
    <property type="entry name" value="HTH-TYPE TRANSCRIPTIONAL REGULATOR"/>
    <property type="match status" value="1"/>
</dbReference>
<dbReference type="EMBL" id="RKHQ01000002">
    <property type="protein sequence ID" value="ROR93320.1"/>
    <property type="molecule type" value="Genomic_DNA"/>
</dbReference>
<evidence type="ECO:0000256" key="4">
    <source>
        <dbReference type="ARBA" id="ARBA00023163"/>
    </source>
</evidence>
<reference evidence="6 7" key="1">
    <citation type="submission" date="2018-11" db="EMBL/GenBank/DDBJ databases">
        <title>Sequencing the genomes of 1000 actinobacteria strains.</title>
        <authorList>
            <person name="Klenk H.-P."/>
        </authorList>
    </citation>
    <scope>NUCLEOTIDE SEQUENCE [LARGE SCALE GENOMIC DNA]</scope>
    <source>
        <strain evidence="6 7">DSM 13521</strain>
    </source>
</reference>
<feature type="domain" description="HTH lysR-type" evidence="5">
    <location>
        <begin position="5"/>
        <end position="62"/>
    </location>
</feature>
<evidence type="ECO:0000313" key="6">
    <source>
        <dbReference type="EMBL" id="ROR93320.1"/>
    </source>
</evidence>
<organism evidence="6 7">
    <name type="scientific">Salana multivorans</name>
    <dbReference type="NCBI Taxonomy" id="120377"/>
    <lineage>
        <taxon>Bacteria</taxon>
        <taxon>Bacillati</taxon>
        <taxon>Actinomycetota</taxon>
        <taxon>Actinomycetes</taxon>
        <taxon>Micrococcales</taxon>
        <taxon>Beutenbergiaceae</taxon>
        <taxon>Salana</taxon>
    </lineage>
</organism>
<proteinExistence type="inferred from homology"/>
<comment type="caution">
    <text evidence="6">The sequence shown here is derived from an EMBL/GenBank/DDBJ whole genome shotgun (WGS) entry which is preliminary data.</text>
</comment>
<dbReference type="Proteomes" id="UP000275356">
    <property type="component" value="Unassembled WGS sequence"/>
</dbReference>
<dbReference type="Pfam" id="PF00126">
    <property type="entry name" value="HTH_1"/>
    <property type="match status" value="1"/>
</dbReference>
<dbReference type="GO" id="GO:0003700">
    <property type="term" value="F:DNA-binding transcription factor activity"/>
    <property type="evidence" value="ECO:0007669"/>
    <property type="project" value="InterPro"/>
</dbReference>
<dbReference type="Gene3D" id="1.10.10.10">
    <property type="entry name" value="Winged helix-like DNA-binding domain superfamily/Winged helix DNA-binding domain"/>
    <property type="match status" value="1"/>
</dbReference>
<comment type="similarity">
    <text evidence="1">Belongs to the LysR transcriptional regulatory family.</text>
</comment>
<dbReference type="SUPFAM" id="SSF46785">
    <property type="entry name" value="Winged helix' DNA-binding domain"/>
    <property type="match status" value="1"/>
</dbReference>
<keyword evidence="2" id="KW-0805">Transcription regulation</keyword>
<dbReference type="FunFam" id="1.10.10.10:FF:000001">
    <property type="entry name" value="LysR family transcriptional regulator"/>
    <property type="match status" value="1"/>
</dbReference>
<dbReference type="AlphaFoldDB" id="A0A3N2D0K6"/>
<evidence type="ECO:0000259" key="5">
    <source>
        <dbReference type="PROSITE" id="PS50931"/>
    </source>
</evidence>
<dbReference type="PROSITE" id="PS50931">
    <property type="entry name" value="HTH_LYSR"/>
    <property type="match status" value="1"/>
</dbReference>
<dbReference type="InterPro" id="IPR036390">
    <property type="entry name" value="WH_DNA-bd_sf"/>
</dbReference>
<dbReference type="Pfam" id="PF03466">
    <property type="entry name" value="LysR_substrate"/>
    <property type="match status" value="1"/>
</dbReference>
<name>A0A3N2D0K6_9MICO</name>
<keyword evidence="4" id="KW-0804">Transcription</keyword>
<sequence length="300" mass="31093">MGREPDLAALRALVLVAREGSISAASTRLGVSQQAVSLRIRGLETDLGVRLLARSARGSRVTPAGELVVGWATTLLTAADEFATAVDALRDDRGGTLRVAASLTIAEHLVPEWIARWRIARGDDGPVVRLTAANSSAVLDAVREGTAELGLIETPAVPTDLGSVTVGHDTVEVVVTRDHGWATTGRVSARELASTGLVLREPGSGTRRALEDALAAVGLTCAEPAAVLSTTLGIRSAIMAGVAPGALSALAVADDIRSGRLARVRIGGLRIERPLTAVWVGRPSRRVRDFLGVVAAAPPT</sequence>
<evidence type="ECO:0000313" key="7">
    <source>
        <dbReference type="Proteomes" id="UP000275356"/>
    </source>
</evidence>
<dbReference type="RefSeq" id="WP_123740298.1">
    <property type="nucleotide sequence ID" value="NZ_RKHQ01000002.1"/>
</dbReference>
<keyword evidence="7" id="KW-1185">Reference proteome</keyword>
<dbReference type="InterPro" id="IPR000847">
    <property type="entry name" value="LysR_HTH_N"/>
</dbReference>
<dbReference type="OrthoDB" id="9808620at2"/>
<dbReference type="InterPro" id="IPR036388">
    <property type="entry name" value="WH-like_DNA-bd_sf"/>
</dbReference>
<keyword evidence="3" id="KW-0238">DNA-binding</keyword>
<protein>
    <submittedName>
        <fullName evidence="6">LysR family transcriptional regulator</fullName>
    </submittedName>
</protein>
<gene>
    <name evidence="6" type="ORF">EDD28_2732</name>
</gene>